<evidence type="ECO:0000313" key="3">
    <source>
        <dbReference type="Proteomes" id="UP000230002"/>
    </source>
</evidence>
<evidence type="ECO:0000313" key="2">
    <source>
        <dbReference type="EMBL" id="PIL31105.1"/>
    </source>
</evidence>
<dbReference type="AlphaFoldDB" id="A0A2G8SBF8"/>
<dbReference type="InterPro" id="IPR041078">
    <property type="entry name" value="Plavaka"/>
</dbReference>
<feature type="compositionally biased region" description="Low complexity" evidence="1">
    <location>
        <begin position="774"/>
        <end position="801"/>
    </location>
</feature>
<proteinExistence type="predicted"/>
<dbReference type="Pfam" id="PF18759">
    <property type="entry name" value="Plavaka"/>
    <property type="match status" value="1"/>
</dbReference>
<dbReference type="STRING" id="1077348.A0A2G8SBF8"/>
<dbReference type="OrthoDB" id="3232438at2759"/>
<organism evidence="2 3">
    <name type="scientific">Ganoderma sinense ZZ0214-1</name>
    <dbReference type="NCBI Taxonomy" id="1077348"/>
    <lineage>
        <taxon>Eukaryota</taxon>
        <taxon>Fungi</taxon>
        <taxon>Dikarya</taxon>
        <taxon>Basidiomycota</taxon>
        <taxon>Agaricomycotina</taxon>
        <taxon>Agaricomycetes</taxon>
        <taxon>Polyporales</taxon>
        <taxon>Polyporaceae</taxon>
        <taxon>Ganoderma</taxon>
    </lineage>
</organism>
<accession>A0A2G8SBF8</accession>
<feature type="region of interest" description="Disordered" evidence="1">
    <location>
        <begin position="34"/>
        <end position="97"/>
    </location>
</feature>
<name>A0A2G8SBF8_9APHY</name>
<sequence>MSSQCPGCLKTFTSSGLANHLAQTHQPACISARDAAHHSRSVPSPSAPSLPDDFDMDADPIPFEGDYFGTYSDVDFDDDPPSDSGSDPEDDDEFEDEVDMHGWEPPLRCTANVVAGQPAMGPVAMDDMPEDPAGSASDQHLTSQAERRAAEATFRKTRNTFIVPFPIDTAGTPIPPTDLSTETIERVTYQHYQKGLDGSDHNPYAPFSSHRDWEVARWAKMRGPGSTAFSDLLAIEGVAQLLNLSFKTARQLNAIIDKKLPNGRPHFQREEIVVAGEAFEVFFRNILECIRALYGDPEFTPLLLLVPEKHYTDETKSERVYFDMHTGKWWWATQKELEKEKPGATVIPVIISSDKTQLTLFGNKSAYPVYMTIGNLPKDIRSKPSRRGQILLAYLPTTRLQHIKSKAARRRTLANLFHACMTHITAPLVTAGLDGIEIASGDGVFRRGHPILAVYVGDYPEQVLVTGCKTGKCPKCPIPRDELGDDTDTSRPFRDFGKVLDALAAADEGPRAFTRACREAGIKPLYHPFWESLPYMNIYYAITPDILHQLYQGVVKHLIGWLQKACGADEIDARCRRMPRNNSLRHFSKGISCMSRVSGKEHRDMCRVLPGLILGLPLPGGASPTRLLRATKALLDFLYFAQYPTHHTSSLKLLDKALQAFHANKQIFVDLGIRDTFRLPKLHSLDHYRVAIEMFGTTDNYDTQYSERLHIDFTKDAYRASNCKDELPQMTQWLERREKILRHEKYIAWCLRSSVRPDGALAVARPPVLLENGSCTQPTPTSTASSSRTITTTSVSESSSSQPFAARVTPLPSAPTVAAAAVSVPIRRAPGRPRDDPASPRPRIQMTRHPSVKGVKFPQLVTTYGATFFRDALSRYVVEHNHPQLTRHQVEQQASKVFFNFYSVPVFHKIKIHVLDSEGLGLQDTDKQDVVHVRPARKNKYDDTIPGRFDTVLVRTADGNHSGDSPRSIHDFQVAQVRLIFKIPDKGMAHLFPRIPVSERPSHLAYVEWFSKFGRSPHRDHGLYKVTRAIADRRASIIPVDRIERSCHLFPEFGPVAPREWTSSNVLEKCGTFYLNARLNFCTVTDAIFKFQYYAASTGYAPAP</sequence>
<gene>
    <name evidence="2" type="ORF">GSI_05801</name>
</gene>
<evidence type="ECO:0000256" key="1">
    <source>
        <dbReference type="SAM" id="MobiDB-lite"/>
    </source>
</evidence>
<comment type="caution">
    <text evidence="2">The sequence shown here is derived from an EMBL/GenBank/DDBJ whole genome shotgun (WGS) entry which is preliminary data.</text>
</comment>
<feature type="region of interest" description="Disordered" evidence="1">
    <location>
        <begin position="124"/>
        <end position="153"/>
    </location>
</feature>
<keyword evidence="3" id="KW-1185">Reference proteome</keyword>
<feature type="region of interest" description="Disordered" evidence="1">
    <location>
        <begin position="770"/>
        <end position="808"/>
    </location>
</feature>
<feature type="compositionally biased region" description="Acidic residues" evidence="1">
    <location>
        <begin position="74"/>
        <end position="97"/>
    </location>
</feature>
<reference evidence="2 3" key="1">
    <citation type="journal article" date="2015" name="Sci. Rep.">
        <title>Chromosome-level genome map provides insights into diverse defense mechanisms in the medicinal fungus Ganoderma sinense.</title>
        <authorList>
            <person name="Zhu Y."/>
            <person name="Xu J."/>
            <person name="Sun C."/>
            <person name="Zhou S."/>
            <person name="Xu H."/>
            <person name="Nelson D.R."/>
            <person name="Qian J."/>
            <person name="Song J."/>
            <person name="Luo H."/>
            <person name="Xiang L."/>
            <person name="Li Y."/>
            <person name="Xu Z."/>
            <person name="Ji A."/>
            <person name="Wang L."/>
            <person name="Lu S."/>
            <person name="Hayward A."/>
            <person name="Sun W."/>
            <person name="Li X."/>
            <person name="Schwartz D.C."/>
            <person name="Wang Y."/>
            <person name="Chen S."/>
        </authorList>
    </citation>
    <scope>NUCLEOTIDE SEQUENCE [LARGE SCALE GENOMIC DNA]</scope>
    <source>
        <strain evidence="2 3">ZZ0214-1</strain>
    </source>
</reference>
<dbReference type="Proteomes" id="UP000230002">
    <property type="component" value="Unassembled WGS sequence"/>
</dbReference>
<feature type="region of interest" description="Disordered" evidence="1">
    <location>
        <begin position="822"/>
        <end position="845"/>
    </location>
</feature>
<protein>
    <recommendedName>
        <fullName evidence="4">C2H2-type domain-containing protein</fullName>
    </recommendedName>
</protein>
<dbReference type="EMBL" id="AYKW01000012">
    <property type="protein sequence ID" value="PIL31105.1"/>
    <property type="molecule type" value="Genomic_DNA"/>
</dbReference>
<evidence type="ECO:0008006" key="4">
    <source>
        <dbReference type="Google" id="ProtNLM"/>
    </source>
</evidence>